<protein>
    <recommendedName>
        <fullName evidence="2">ImpA N-terminal domain-containing protein</fullName>
    </recommendedName>
</protein>
<dbReference type="PANTHER" id="PTHR37951:SF1">
    <property type="entry name" value="TYPE VI SECRETION SYSTEM COMPONENT TSSA1"/>
    <property type="match status" value="1"/>
</dbReference>
<dbReference type="Pfam" id="PF06812">
    <property type="entry name" value="ImpA_N"/>
    <property type="match status" value="1"/>
</dbReference>
<feature type="compositionally biased region" description="Low complexity" evidence="1">
    <location>
        <begin position="389"/>
        <end position="399"/>
    </location>
</feature>
<sequence>MKSADHSSIYKTAHQRDRQKMELPDFDSLIQPLSDDEPCGPDLEYDAVFGEMERASQGTSEQQYGDTIVEAEGANWKEVKKCADDLLTRTRDMRVAVYWGRATLNLEGLDGFEFSMRLLRHYVESFWPTLHPELDAEDNDDPTYRTNTLIMLCDEGGLLKELGNAPLVASRAVGRFSMADVHRAEHAAEHSSSSKPDEESWDTGGTEEKSSVPGLDTIEAAFTDVEIETIQATEELVSQTLEHVTEIESNVTTNVSLNFAVSLAPVRNLLKEMQEFVNRQLERRGVFAVAESDEPAEQAAGDESPGVQQGGTVAAPAAGMQLGRINTRQDAIKALDAVCDFYESNEPSSPLPLLIRRAQRLASKSFLDILRDLAPDAVSQAELLGGGIAASSSESSPAPQEEEASDGW</sequence>
<accession>A0A517SZN0</accession>
<name>A0A517SZN0_9BACT</name>
<reference evidence="3 4" key="1">
    <citation type="submission" date="2019-02" db="EMBL/GenBank/DDBJ databases">
        <title>Deep-cultivation of Planctomycetes and their phenomic and genomic characterization uncovers novel biology.</title>
        <authorList>
            <person name="Wiegand S."/>
            <person name="Jogler M."/>
            <person name="Boedeker C."/>
            <person name="Pinto D."/>
            <person name="Vollmers J."/>
            <person name="Rivas-Marin E."/>
            <person name="Kohn T."/>
            <person name="Peeters S.H."/>
            <person name="Heuer A."/>
            <person name="Rast P."/>
            <person name="Oberbeckmann S."/>
            <person name="Bunk B."/>
            <person name="Jeske O."/>
            <person name="Meyerdierks A."/>
            <person name="Storesund J.E."/>
            <person name="Kallscheuer N."/>
            <person name="Luecker S."/>
            <person name="Lage O.M."/>
            <person name="Pohl T."/>
            <person name="Merkel B.J."/>
            <person name="Hornburger P."/>
            <person name="Mueller R.-W."/>
            <person name="Bruemmer F."/>
            <person name="Labrenz M."/>
            <person name="Spormann A.M."/>
            <person name="Op den Camp H."/>
            <person name="Overmann J."/>
            <person name="Amann R."/>
            <person name="Jetten M.S.M."/>
            <person name="Mascher T."/>
            <person name="Medema M.H."/>
            <person name="Devos D.P."/>
            <person name="Kaster A.-K."/>
            <person name="Ovreas L."/>
            <person name="Rohde M."/>
            <person name="Galperin M.Y."/>
            <person name="Jogler C."/>
        </authorList>
    </citation>
    <scope>NUCLEOTIDE SEQUENCE [LARGE SCALE GENOMIC DNA]</scope>
    <source>
        <strain evidence="3 4">SV_7m_r</strain>
    </source>
</reference>
<organism evidence="3 4">
    <name type="scientific">Stieleria bergensis</name>
    <dbReference type="NCBI Taxonomy" id="2528025"/>
    <lineage>
        <taxon>Bacteria</taxon>
        <taxon>Pseudomonadati</taxon>
        <taxon>Planctomycetota</taxon>
        <taxon>Planctomycetia</taxon>
        <taxon>Pirellulales</taxon>
        <taxon>Pirellulaceae</taxon>
        <taxon>Stieleria</taxon>
    </lineage>
</organism>
<evidence type="ECO:0000259" key="2">
    <source>
        <dbReference type="Pfam" id="PF06812"/>
    </source>
</evidence>
<dbReference type="OrthoDB" id="9771118at2"/>
<dbReference type="AlphaFoldDB" id="A0A517SZN0"/>
<dbReference type="NCBIfam" id="TIGR03363">
    <property type="entry name" value="VI_chp_8"/>
    <property type="match status" value="1"/>
</dbReference>
<evidence type="ECO:0000313" key="4">
    <source>
        <dbReference type="Proteomes" id="UP000315003"/>
    </source>
</evidence>
<feature type="region of interest" description="Disordered" evidence="1">
    <location>
        <begin position="184"/>
        <end position="215"/>
    </location>
</feature>
<feature type="region of interest" description="Disordered" evidence="1">
    <location>
        <begin position="388"/>
        <end position="408"/>
    </location>
</feature>
<dbReference type="RefSeq" id="WP_145275592.1">
    <property type="nucleotide sequence ID" value="NZ_CP036272.1"/>
</dbReference>
<keyword evidence="4" id="KW-1185">Reference proteome</keyword>
<gene>
    <name evidence="3" type="ORF">SV7mr_40170</name>
</gene>
<dbReference type="PANTHER" id="PTHR37951">
    <property type="entry name" value="CYTOPLASMIC PROTEIN-RELATED"/>
    <property type="match status" value="1"/>
</dbReference>
<proteinExistence type="predicted"/>
<dbReference type="Proteomes" id="UP000315003">
    <property type="component" value="Chromosome"/>
</dbReference>
<dbReference type="EMBL" id="CP036272">
    <property type="protein sequence ID" value="QDT61481.1"/>
    <property type="molecule type" value="Genomic_DNA"/>
</dbReference>
<feature type="region of interest" description="Disordered" evidence="1">
    <location>
        <begin position="292"/>
        <end position="311"/>
    </location>
</feature>
<dbReference type="InterPro" id="IPR010657">
    <property type="entry name" value="ImpA_N"/>
</dbReference>
<dbReference type="InterPro" id="IPR017740">
    <property type="entry name" value="TssA-like"/>
</dbReference>
<evidence type="ECO:0000313" key="3">
    <source>
        <dbReference type="EMBL" id="QDT61481.1"/>
    </source>
</evidence>
<feature type="domain" description="ImpA N-terminal" evidence="2">
    <location>
        <begin position="31"/>
        <end position="153"/>
    </location>
</feature>
<evidence type="ECO:0000256" key="1">
    <source>
        <dbReference type="SAM" id="MobiDB-lite"/>
    </source>
</evidence>